<keyword evidence="10" id="KW-0413">Isomerase</keyword>
<evidence type="ECO:0000256" key="5">
    <source>
        <dbReference type="ARBA" id="ARBA00022806"/>
    </source>
</evidence>
<proteinExistence type="predicted"/>
<evidence type="ECO:0000313" key="18">
    <source>
        <dbReference type="Proteomes" id="UP000525027"/>
    </source>
</evidence>
<dbReference type="GO" id="GO:0043138">
    <property type="term" value="F:3'-5' DNA helicase activity"/>
    <property type="evidence" value="ECO:0007669"/>
    <property type="project" value="UniProtKB-EC"/>
</dbReference>
<dbReference type="InterPro" id="IPR014017">
    <property type="entry name" value="DNA_helicase_UvrD-like_C"/>
</dbReference>
<evidence type="ECO:0000256" key="12">
    <source>
        <dbReference type="ARBA" id="ARBA00034808"/>
    </source>
</evidence>
<accession>A0A7V6ZCU8</accession>
<dbReference type="AlphaFoldDB" id="A0A7V6ZCU8"/>
<keyword evidence="3" id="KW-0227">DNA damage</keyword>
<protein>
    <recommendedName>
        <fullName evidence="12">DNA 3'-5' helicase</fullName>
        <ecNumber evidence="12">5.6.2.4</ecNumber>
    </recommendedName>
</protein>
<feature type="binding site" evidence="14">
    <location>
        <begin position="35"/>
        <end position="42"/>
    </location>
    <ligand>
        <name>ATP</name>
        <dbReference type="ChEBI" id="CHEBI:30616"/>
    </ligand>
</feature>
<keyword evidence="4 14" id="KW-0378">Hydrolase</keyword>
<sequence length="1192" mass="136049">MANNDEAMAEIFLATATSNQREAVLAEDDLVVVSAGAGSGKTRTLSWRFAWLVATGRARHDEILTITFTEKAAQEMEDRILSTLGDWLNAVRSSNLSRQEREVTEKRLELACSRFDEAQISTIHSFAMNLLKSYSQFLEISPAFNIVTPQQEDLFYQSALSALDFLDGEWFEQNAPPKWKKRIKAMISDDNFKKALDFFGPNAIVELSKAASSLFGSRGLNPEDLFKESASLERVDKGAAEMIFGLKERFNLYRNLYDFWVEEIRVEDGNNDGLSERVREFQNRWKGIYPDSPATWANFLLDLNDSLLSNIKGGGKFKKELESLLSDRFGHKGLKIHRESLSQEVALATWSKEAHEDRPLRETLLKFASMLWALWEEQKKRKNILSFDDLLTKAKDMVNKYPKAVERYKYILVDEFQDINGVQKLLIENIAAAGKEGASKLFIVGDLKQSIYRFRHADLRIFADYIEKAKNGAGKYVALKESFRMTRDLLEKINDLFKYIWKDGISSSLKEDYEPLVYPETLKNEDRSGDLKILLETNAEDEDGNKASSAQRKNSLAAKLAHRFGVFHEGGVPWKDMVVLVPTRNYFDTLEEAFEREEIPAVFVDQRSFFSRSETLDATALLTALNNPEDDFALVGMLSSPFLRLSQERVSKALSSIEGEGGEGRIWRYLKTNLKGTAEKIEYLRRRAILRGPSDVLNYLLEEPLWLLSLPSNRRVRAFSNIRYLIHFLRGYEDAFGKDLAGAADYLKKTARLNAPYEEATPLGEDEDVVRIMTVHAAKGLEFPVVAVFGLEYARHPRSGSSLVPSIFVGTVASSYDDPFDRKKNPPSKAAHDYLEGLKQEEENLRLFYVACTRAKKHLILCGNYEIDSQGNPSKKTGLWLKTVLNWEGARRYADPDDIDEAEIITPKTSDAGSKKNKLPHSRGISLKKLIRPIADSPLDKFSATEYALISWCPHAYRMSCRQGLPLKWELPRSEEYGGPDVGSLVHWILSRWDLKEESLVRFFPENDENLERTLRMLPTGLRPILKDKSHWPLLQSWLTAFAGSFLGSTLRRILSSKDTEYKTYREIPFDFELESGTRLAGQIDLLYLDDTTAYIWDYKVTEDFDEGSFMDLYRKQLEFYGYAVNREFPQKNLLMGLYMLRESREILLDAEGISFAKIQRNIEEAALKAALGPYEKDTSHCNACPWKNACA</sequence>
<dbReference type="Proteomes" id="UP000525027">
    <property type="component" value="Unassembled WGS sequence"/>
</dbReference>
<evidence type="ECO:0000256" key="3">
    <source>
        <dbReference type="ARBA" id="ARBA00022763"/>
    </source>
</evidence>
<name>A0A7V6ZCU8_9BACT</name>
<dbReference type="GO" id="GO:0000725">
    <property type="term" value="P:recombinational repair"/>
    <property type="evidence" value="ECO:0007669"/>
    <property type="project" value="TreeGrafter"/>
</dbReference>
<dbReference type="PROSITE" id="PS51198">
    <property type="entry name" value="UVRD_HELICASE_ATP_BIND"/>
    <property type="match status" value="1"/>
</dbReference>
<evidence type="ECO:0000259" key="16">
    <source>
        <dbReference type="PROSITE" id="PS51217"/>
    </source>
</evidence>
<feature type="domain" description="UvrD-like helicase ATP-binding" evidence="15">
    <location>
        <begin position="14"/>
        <end position="486"/>
    </location>
</feature>
<dbReference type="Gene3D" id="3.40.50.300">
    <property type="entry name" value="P-loop containing nucleotide triphosphate hydrolases"/>
    <property type="match status" value="3"/>
</dbReference>
<dbReference type="InterPro" id="IPR014016">
    <property type="entry name" value="UvrD-like_ATP-bd"/>
</dbReference>
<organism evidence="17 18">
    <name type="scientific">Acetomicrobium hydrogeniformans</name>
    <dbReference type="NCBI Taxonomy" id="649746"/>
    <lineage>
        <taxon>Bacteria</taxon>
        <taxon>Thermotogati</taxon>
        <taxon>Synergistota</taxon>
        <taxon>Synergistia</taxon>
        <taxon>Synergistales</taxon>
        <taxon>Acetomicrobiaceae</taxon>
        <taxon>Acetomicrobium</taxon>
    </lineage>
</organism>
<gene>
    <name evidence="17" type="ORF">GX397_00305</name>
</gene>
<keyword evidence="2 14" id="KW-0547">Nucleotide-binding</keyword>
<dbReference type="GO" id="GO:0003677">
    <property type="term" value="F:DNA binding"/>
    <property type="evidence" value="ECO:0007669"/>
    <property type="project" value="UniProtKB-KW"/>
</dbReference>
<dbReference type="GO" id="GO:0004527">
    <property type="term" value="F:exonuclease activity"/>
    <property type="evidence" value="ECO:0007669"/>
    <property type="project" value="UniProtKB-KW"/>
</dbReference>
<dbReference type="EMBL" id="DURU01000006">
    <property type="protein sequence ID" value="HHZ03532.1"/>
    <property type="molecule type" value="Genomic_DNA"/>
</dbReference>
<dbReference type="Pfam" id="PF12705">
    <property type="entry name" value="PDDEXK_1"/>
    <property type="match status" value="1"/>
</dbReference>
<evidence type="ECO:0000256" key="1">
    <source>
        <dbReference type="ARBA" id="ARBA00022722"/>
    </source>
</evidence>
<evidence type="ECO:0000256" key="10">
    <source>
        <dbReference type="ARBA" id="ARBA00023235"/>
    </source>
</evidence>
<dbReference type="SUPFAM" id="SSF52980">
    <property type="entry name" value="Restriction endonuclease-like"/>
    <property type="match status" value="1"/>
</dbReference>
<evidence type="ECO:0000259" key="15">
    <source>
        <dbReference type="PROSITE" id="PS51198"/>
    </source>
</evidence>
<dbReference type="InterPro" id="IPR038726">
    <property type="entry name" value="PDDEXK_AddAB-type"/>
</dbReference>
<evidence type="ECO:0000256" key="14">
    <source>
        <dbReference type="PROSITE-ProRule" id="PRU00560"/>
    </source>
</evidence>
<dbReference type="PROSITE" id="PS51217">
    <property type="entry name" value="UVRD_HELICASE_CTER"/>
    <property type="match status" value="1"/>
</dbReference>
<dbReference type="PANTHER" id="PTHR11070:SF48">
    <property type="entry name" value="ATP-DEPENDENT HELICASE_NUCLEASE SUBUNIT A"/>
    <property type="match status" value="1"/>
</dbReference>
<comment type="caution">
    <text evidence="17">The sequence shown here is derived from an EMBL/GenBank/DDBJ whole genome shotgun (WGS) entry which is preliminary data.</text>
</comment>
<dbReference type="RefSeq" id="WP_273001860.1">
    <property type="nucleotide sequence ID" value="NZ_DURU01000006.1"/>
</dbReference>
<keyword evidence="8" id="KW-0238">DNA-binding</keyword>
<keyword evidence="5 14" id="KW-0347">Helicase</keyword>
<evidence type="ECO:0000256" key="13">
    <source>
        <dbReference type="ARBA" id="ARBA00048988"/>
    </source>
</evidence>
<dbReference type="Pfam" id="PF13361">
    <property type="entry name" value="UvrD_C"/>
    <property type="match status" value="1"/>
</dbReference>
<dbReference type="InterPro" id="IPR027417">
    <property type="entry name" value="P-loop_NTPase"/>
</dbReference>
<dbReference type="GO" id="GO:0005829">
    <property type="term" value="C:cytosol"/>
    <property type="evidence" value="ECO:0007669"/>
    <property type="project" value="TreeGrafter"/>
</dbReference>
<dbReference type="Gene3D" id="3.90.320.10">
    <property type="match status" value="1"/>
</dbReference>
<evidence type="ECO:0000256" key="11">
    <source>
        <dbReference type="ARBA" id="ARBA00034617"/>
    </source>
</evidence>
<dbReference type="SUPFAM" id="SSF52540">
    <property type="entry name" value="P-loop containing nucleoside triphosphate hydrolases"/>
    <property type="match status" value="1"/>
</dbReference>
<dbReference type="GO" id="GO:0005524">
    <property type="term" value="F:ATP binding"/>
    <property type="evidence" value="ECO:0007669"/>
    <property type="project" value="UniProtKB-UniRule"/>
</dbReference>
<dbReference type="Pfam" id="PF00580">
    <property type="entry name" value="UvrD-helicase"/>
    <property type="match status" value="1"/>
</dbReference>
<keyword evidence="6" id="KW-0269">Exonuclease</keyword>
<evidence type="ECO:0000256" key="9">
    <source>
        <dbReference type="ARBA" id="ARBA00023204"/>
    </source>
</evidence>
<evidence type="ECO:0000256" key="2">
    <source>
        <dbReference type="ARBA" id="ARBA00022741"/>
    </source>
</evidence>
<reference evidence="17 18" key="1">
    <citation type="journal article" date="2020" name="Biotechnol. Biofuels">
        <title>New insights from the biogas microbiome by comprehensive genome-resolved metagenomics of nearly 1600 species originating from multiple anaerobic digesters.</title>
        <authorList>
            <person name="Campanaro S."/>
            <person name="Treu L."/>
            <person name="Rodriguez-R L.M."/>
            <person name="Kovalovszki A."/>
            <person name="Ziels R.M."/>
            <person name="Maus I."/>
            <person name="Zhu X."/>
            <person name="Kougias P.G."/>
            <person name="Basile A."/>
            <person name="Luo G."/>
            <person name="Schluter A."/>
            <person name="Konstantinidis K.T."/>
            <person name="Angelidaki I."/>
        </authorList>
    </citation>
    <scope>NUCLEOTIDE SEQUENCE [LARGE SCALE GENOMIC DNA]</scope>
    <source>
        <strain evidence="17">AS25fmACSIPFO_94</strain>
    </source>
</reference>
<dbReference type="Gene3D" id="1.10.486.10">
    <property type="entry name" value="PCRA, domain 4"/>
    <property type="match status" value="1"/>
</dbReference>
<dbReference type="EC" id="5.6.2.4" evidence="12"/>
<evidence type="ECO:0000256" key="8">
    <source>
        <dbReference type="ARBA" id="ARBA00023125"/>
    </source>
</evidence>
<dbReference type="InterPro" id="IPR011604">
    <property type="entry name" value="PDDEXK-like_dom_sf"/>
</dbReference>
<dbReference type="InterPro" id="IPR000212">
    <property type="entry name" value="DNA_helicase_UvrD/REP"/>
</dbReference>
<evidence type="ECO:0000256" key="6">
    <source>
        <dbReference type="ARBA" id="ARBA00022839"/>
    </source>
</evidence>
<dbReference type="GO" id="GO:0033202">
    <property type="term" value="C:DNA helicase complex"/>
    <property type="evidence" value="ECO:0007669"/>
    <property type="project" value="TreeGrafter"/>
</dbReference>
<evidence type="ECO:0000313" key="17">
    <source>
        <dbReference type="EMBL" id="HHZ03532.1"/>
    </source>
</evidence>
<dbReference type="PANTHER" id="PTHR11070">
    <property type="entry name" value="UVRD / RECB / PCRA DNA HELICASE FAMILY MEMBER"/>
    <property type="match status" value="1"/>
</dbReference>
<feature type="domain" description="UvrD-like helicase C-terminal" evidence="16">
    <location>
        <begin position="514"/>
        <end position="780"/>
    </location>
</feature>
<dbReference type="CDD" id="cd17932">
    <property type="entry name" value="DEXQc_UvrD"/>
    <property type="match status" value="1"/>
</dbReference>
<comment type="catalytic activity">
    <reaction evidence="11">
        <text>Couples ATP hydrolysis with the unwinding of duplex DNA by translocating in the 3'-5' direction.</text>
        <dbReference type="EC" id="5.6.2.4"/>
    </reaction>
</comment>
<keyword evidence="9" id="KW-0234">DNA repair</keyword>
<keyword evidence="7 14" id="KW-0067">ATP-binding</keyword>
<evidence type="ECO:0000256" key="7">
    <source>
        <dbReference type="ARBA" id="ARBA00022840"/>
    </source>
</evidence>
<evidence type="ECO:0000256" key="4">
    <source>
        <dbReference type="ARBA" id="ARBA00022801"/>
    </source>
</evidence>
<keyword evidence="1" id="KW-0540">Nuclease</keyword>
<comment type="catalytic activity">
    <reaction evidence="13">
        <text>ATP + H2O = ADP + phosphate + H(+)</text>
        <dbReference type="Rhea" id="RHEA:13065"/>
        <dbReference type="ChEBI" id="CHEBI:15377"/>
        <dbReference type="ChEBI" id="CHEBI:15378"/>
        <dbReference type="ChEBI" id="CHEBI:30616"/>
        <dbReference type="ChEBI" id="CHEBI:43474"/>
        <dbReference type="ChEBI" id="CHEBI:456216"/>
        <dbReference type="EC" id="5.6.2.4"/>
    </reaction>
</comment>
<dbReference type="InterPro" id="IPR011335">
    <property type="entry name" value="Restrct_endonuc-II-like"/>
</dbReference>